<evidence type="ECO:0000313" key="5">
    <source>
        <dbReference type="Proteomes" id="UP000199220"/>
    </source>
</evidence>
<sequence>MLLVVVLAAPLVGSWEFEPRFEPRDPVQATAPTAELPTAEPRSPAPTPTPTLPESDLHAPDLRWLLVVGAVLAALVVLALLVRLLLWLRRPTPPAPPEPRGLAGHGEIDEEPELPVLHRGVQAAVAHLEQIHEPRDAIVAAWLALEEAAARSGVRRRPAQTPTEFTAAVLTRTGADQEAITRLLRLYHRARFSTSDPKREDVAAATEAFAALTASWPALTEPSQPDPNGGAR</sequence>
<dbReference type="EMBL" id="FNTX01000001">
    <property type="protein sequence ID" value="SED71347.1"/>
    <property type="molecule type" value="Genomic_DNA"/>
</dbReference>
<organism evidence="4 5">
    <name type="scientific">Ruania alba</name>
    <dbReference type="NCBI Taxonomy" id="648782"/>
    <lineage>
        <taxon>Bacteria</taxon>
        <taxon>Bacillati</taxon>
        <taxon>Actinomycetota</taxon>
        <taxon>Actinomycetes</taxon>
        <taxon>Micrococcales</taxon>
        <taxon>Ruaniaceae</taxon>
        <taxon>Ruania</taxon>
    </lineage>
</organism>
<dbReference type="Pfam" id="PF13559">
    <property type="entry name" value="DUF4129"/>
    <property type="match status" value="1"/>
</dbReference>
<evidence type="ECO:0000313" key="4">
    <source>
        <dbReference type="EMBL" id="SED71347.1"/>
    </source>
</evidence>
<evidence type="ECO:0000256" key="2">
    <source>
        <dbReference type="SAM" id="Phobius"/>
    </source>
</evidence>
<keyword evidence="2" id="KW-0812">Transmembrane</keyword>
<dbReference type="InterPro" id="IPR025403">
    <property type="entry name" value="TgpA-like_C"/>
</dbReference>
<gene>
    <name evidence="4" type="ORF">SAMN04488554_0504</name>
</gene>
<proteinExistence type="predicted"/>
<dbReference type="STRING" id="648782.SAMN04488554_0504"/>
<dbReference type="Proteomes" id="UP000199220">
    <property type="component" value="Unassembled WGS sequence"/>
</dbReference>
<keyword evidence="2" id="KW-1133">Transmembrane helix</keyword>
<evidence type="ECO:0000259" key="3">
    <source>
        <dbReference type="Pfam" id="PF13559"/>
    </source>
</evidence>
<keyword evidence="5" id="KW-1185">Reference proteome</keyword>
<feature type="transmembrane region" description="Helical" evidence="2">
    <location>
        <begin position="64"/>
        <end position="86"/>
    </location>
</feature>
<protein>
    <recommendedName>
        <fullName evidence="3">Protein-glutamine gamma-glutamyltransferase-like C-terminal domain-containing protein</fullName>
    </recommendedName>
</protein>
<name>A0A1H5CXH9_9MICO</name>
<feature type="compositionally biased region" description="Low complexity" evidence="1">
    <location>
        <begin position="32"/>
        <end position="41"/>
    </location>
</feature>
<accession>A0A1H5CXH9</accession>
<dbReference type="AlphaFoldDB" id="A0A1H5CXH9"/>
<reference evidence="5" key="1">
    <citation type="submission" date="2016-10" db="EMBL/GenBank/DDBJ databases">
        <authorList>
            <person name="Varghese N."/>
            <person name="Submissions S."/>
        </authorList>
    </citation>
    <scope>NUCLEOTIDE SEQUENCE [LARGE SCALE GENOMIC DNA]</scope>
    <source>
        <strain evidence="5">DSM 21368</strain>
    </source>
</reference>
<keyword evidence="2" id="KW-0472">Membrane</keyword>
<evidence type="ECO:0000256" key="1">
    <source>
        <dbReference type="SAM" id="MobiDB-lite"/>
    </source>
</evidence>
<feature type="domain" description="Protein-glutamine gamma-glutamyltransferase-like C-terminal" evidence="3">
    <location>
        <begin position="141"/>
        <end position="209"/>
    </location>
</feature>
<feature type="region of interest" description="Disordered" evidence="1">
    <location>
        <begin position="32"/>
        <end position="54"/>
    </location>
</feature>